<proteinExistence type="predicted"/>
<dbReference type="AlphaFoldDB" id="A0A4R0RJ38"/>
<keyword evidence="3" id="KW-1185">Reference proteome</keyword>
<organism evidence="2 3">
    <name type="scientific">Steccherinum ochraceum</name>
    <dbReference type="NCBI Taxonomy" id="92696"/>
    <lineage>
        <taxon>Eukaryota</taxon>
        <taxon>Fungi</taxon>
        <taxon>Dikarya</taxon>
        <taxon>Basidiomycota</taxon>
        <taxon>Agaricomycotina</taxon>
        <taxon>Agaricomycetes</taxon>
        <taxon>Polyporales</taxon>
        <taxon>Steccherinaceae</taxon>
        <taxon>Steccherinum</taxon>
    </lineage>
</organism>
<dbReference type="Proteomes" id="UP000292702">
    <property type="component" value="Unassembled WGS sequence"/>
</dbReference>
<gene>
    <name evidence="2" type="ORF">EIP91_000472</name>
</gene>
<feature type="compositionally biased region" description="Acidic residues" evidence="1">
    <location>
        <begin position="323"/>
        <end position="335"/>
    </location>
</feature>
<protein>
    <submittedName>
        <fullName evidence="2">Uncharacterized protein</fullName>
    </submittedName>
</protein>
<evidence type="ECO:0000313" key="2">
    <source>
        <dbReference type="EMBL" id="TCD67132.1"/>
    </source>
</evidence>
<feature type="region of interest" description="Disordered" evidence="1">
    <location>
        <begin position="45"/>
        <end position="64"/>
    </location>
</feature>
<feature type="compositionally biased region" description="Polar residues" evidence="1">
    <location>
        <begin position="485"/>
        <end position="496"/>
    </location>
</feature>
<feature type="compositionally biased region" description="Polar residues" evidence="1">
    <location>
        <begin position="143"/>
        <end position="159"/>
    </location>
</feature>
<feature type="compositionally biased region" description="Acidic residues" evidence="1">
    <location>
        <begin position="596"/>
        <end position="606"/>
    </location>
</feature>
<dbReference type="STRING" id="92696.A0A4R0RJ38"/>
<reference evidence="2 3" key="1">
    <citation type="submission" date="2018-11" db="EMBL/GenBank/DDBJ databases">
        <title>Genome assembly of Steccherinum ochraceum LE-BIN_3174, the white-rot fungus of the Steccherinaceae family (The Residual Polyporoid clade, Polyporales, Basidiomycota).</title>
        <authorList>
            <person name="Fedorova T.V."/>
            <person name="Glazunova O.A."/>
            <person name="Landesman E.O."/>
            <person name="Moiseenko K.V."/>
            <person name="Psurtseva N.V."/>
            <person name="Savinova O.S."/>
            <person name="Shakhova N.V."/>
            <person name="Tyazhelova T.V."/>
            <person name="Vasina D.V."/>
        </authorList>
    </citation>
    <scope>NUCLEOTIDE SEQUENCE [LARGE SCALE GENOMIC DNA]</scope>
    <source>
        <strain evidence="2 3">LE-BIN_3174</strain>
    </source>
</reference>
<dbReference type="EMBL" id="RWJN01000109">
    <property type="protein sequence ID" value="TCD67132.1"/>
    <property type="molecule type" value="Genomic_DNA"/>
</dbReference>
<feature type="region of interest" description="Disordered" evidence="1">
    <location>
        <begin position="1"/>
        <end position="21"/>
    </location>
</feature>
<feature type="compositionally biased region" description="Basic and acidic residues" evidence="1">
    <location>
        <begin position="384"/>
        <end position="393"/>
    </location>
</feature>
<evidence type="ECO:0000313" key="3">
    <source>
        <dbReference type="Proteomes" id="UP000292702"/>
    </source>
</evidence>
<accession>A0A4R0RJ38</accession>
<feature type="compositionally biased region" description="Basic and acidic residues" evidence="1">
    <location>
        <begin position="347"/>
        <end position="360"/>
    </location>
</feature>
<sequence length="606" mass="64598">MDVEASRQARLQKQQSRYRDRGGVFVPAEVNPLLDILLARGPNGESPVKAAPPVARSPGLSPVRTTKATTVRKEVDGTIGFSKQKGGRDVATKQKLTGTKTTRAKQVGKQLDTGEAGEDVTDIAAAIKSPDRKTTEIKKRGRSQSTRSESTAINKSVTTKGRKKSQQPPVPVDPGSEDDDIPIAAVKPKRKRTTAGASTSGSKSTAKRRKVAEDHPLTDVPITRIADLPAVLEGDEDEDLPLANVRSNNKRKATTSKDPDLLGSRLHATKRPRTGEDAVAAAESDDDEPLVKRRGTKKAPAKAPKKETMKHAAKLGDGTGIEKEEDGAELNESDPEPPKARPPPRARLKDSKGKGKAHAESDEEEVPPQRAKAKKPSSKSASKVPEHDVKDDPPAIPTRTAKPALPPIDEEDDPPPLKKPTTKATGKKVVVKRIGLVDLDGENPPAPKPKPSSSRTREIGPPPAVGKAGPSKSVTALETQDDDVSLSSKPTKPQPSRTKRGAVKDPPPLLEPPSEPEPEFKVTEPPKKSKKAAADIDADAAPMNGRSKKPASTSGKPANKSVKPTSKVQKENSQGSVRGRKPKPRLSMFPAALPPDSDDDPIDFLS</sequence>
<dbReference type="OrthoDB" id="3047765at2759"/>
<evidence type="ECO:0000256" key="1">
    <source>
        <dbReference type="SAM" id="MobiDB-lite"/>
    </source>
</evidence>
<feature type="compositionally biased region" description="Polar residues" evidence="1">
    <location>
        <begin position="550"/>
        <end position="576"/>
    </location>
</feature>
<feature type="compositionally biased region" description="Low complexity" evidence="1">
    <location>
        <begin position="194"/>
        <end position="204"/>
    </location>
</feature>
<feature type="region of interest" description="Disordered" evidence="1">
    <location>
        <begin position="76"/>
        <end position="606"/>
    </location>
</feature>
<comment type="caution">
    <text evidence="2">The sequence shown here is derived from an EMBL/GenBank/DDBJ whole genome shotgun (WGS) entry which is preliminary data.</text>
</comment>
<feature type="compositionally biased region" description="Basic and acidic residues" evidence="1">
    <location>
        <begin position="129"/>
        <end position="138"/>
    </location>
</feature>
<feature type="compositionally biased region" description="Basic and acidic residues" evidence="1">
    <location>
        <begin position="518"/>
        <end position="527"/>
    </location>
</feature>
<name>A0A4R0RJ38_9APHY</name>
<feature type="compositionally biased region" description="Pro residues" evidence="1">
    <location>
        <begin position="505"/>
        <end position="515"/>
    </location>
</feature>